<evidence type="ECO:0000256" key="4">
    <source>
        <dbReference type="ARBA" id="ARBA00023242"/>
    </source>
</evidence>
<comment type="caution">
    <text evidence="7">The sequence shown here is derived from an EMBL/GenBank/DDBJ whole genome shotgun (WGS) entry which is preliminary data.</text>
</comment>
<evidence type="ECO:0000256" key="2">
    <source>
        <dbReference type="ARBA" id="ARBA00022517"/>
    </source>
</evidence>
<feature type="region of interest" description="Disordered" evidence="5">
    <location>
        <begin position="357"/>
        <end position="430"/>
    </location>
</feature>
<dbReference type="GO" id="GO:0000463">
    <property type="term" value="P:maturation of LSU-rRNA from tricistronic rRNA transcript (SSU-rRNA, 5.8S rRNA, LSU-rRNA)"/>
    <property type="evidence" value="ECO:0007669"/>
    <property type="project" value="TreeGrafter"/>
</dbReference>
<dbReference type="EMBL" id="CAMPGE010005190">
    <property type="protein sequence ID" value="CAI2364038.1"/>
    <property type="molecule type" value="Genomic_DNA"/>
</dbReference>
<dbReference type="InterPro" id="IPR001357">
    <property type="entry name" value="BRCT_dom"/>
</dbReference>
<proteinExistence type="predicted"/>
<accession>A0AAD1U8S5</accession>
<evidence type="ECO:0000313" key="7">
    <source>
        <dbReference type="EMBL" id="CAI2364038.1"/>
    </source>
</evidence>
<name>A0AAD1U8S5_EUPCR</name>
<dbReference type="InterPro" id="IPR010613">
    <property type="entry name" value="PES"/>
</dbReference>
<protein>
    <recommendedName>
        <fullName evidence="6">BRCT domain-containing protein</fullName>
    </recommendedName>
</protein>
<comment type="subcellular location">
    <subcellularLocation>
        <location evidence="1">Nucleus</location>
    </subcellularLocation>
</comment>
<dbReference type="GO" id="GO:0003723">
    <property type="term" value="F:RNA binding"/>
    <property type="evidence" value="ECO:0007669"/>
    <property type="project" value="TreeGrafter"/>
</dbReference>
<reference evidence="7" key="1">
    <citation type="submission" date="2023-07" db="EMBL/GenBank/DDBJ databases">
        <authorList>
            <consortium name="AG Swart"/>
            <person name="Singh M."/>
            <person name="Singh A."/>
            <person name="Seah K."/>
            <person name="Emmerich C."/>
        </authorList>
    </citation>
    <scope>NUCLEOTIDE SEQUENCE</scope>
    <source>
        <strain evidence="7">DP1</strain>
    </source>
</reference>
<dbReference type="PANTHER" id="PTHR12221">
    <property type="entry name" value="PESCADILLO - RELATED"/>
    <property type="match status" value="1"/>
</dbReference>
<gene>
    <name evidence="7" type="ORF">ECRASSUSDP1_LOCUS5378</name>
</gene>
<evidence type="ECO:0000256" key="3">
    <source>
        <dbReference type="ARBA" id="ARBA00022552"/>
    </source>
</evidence>
<dbReference type="InterPro" id="IPR036420">
    <property type="entry name" value="BRCT_dom_sf"/>
</dbReference>
<evidence type="ECO:0000313" key="8">
    <source>
        <dbReference type="Proteomes" id="UP001295684"/>
    </source>
</evidence>
<dbReference type="AlphaFoldDB" id="A0AAD1U8S5"/>
<organism evidence="7 8">
    <name type="scientific">Euplotes crassus</name>
    <dbReference type="NCBI Taxonomy" id="5936"/>
    <lineage>
        <taxon>Eukaryota</taxon>
        <taxon>Sar</taxon>
        <taxon>Alveolata</taxon>
        <taxon>Ciliophora</taxon>
        <taxon>Intramacronucleata</taxon>
        <taxon>Spirotrichea</taxon>
        <taxon>Hypotrichia</taxon>
        <taxon>Euplotida</taxon>
        <taxon>Euplotidae</taxon>
        <taxon>Moneuplotes</taxon>
    </lineage>
</organism>
<dbReference type="Proteomes" id="UP001295684">
    <property type="component" value="Unassembled WGS sequence"/>
</dbReference>
<evidence type="ECO:0000256" key="5">
    <source>
        <dbReference type="SAM" id="MobiDB-lite"/>
    </source>
</evidence>
<feature type="domain" description="BRCT" evidence="6">
    <location>
        <begin position="234"/>
        <end position="327"/>
    </location>
</feature>
<dbReference type="GO" id="GO:0070545">
    <property type="term" value="C:PeBoW complex"/>
    <property type="evidence" value="ECO:0007669"/>
    <property type="project" value="TreeGrafter"/>
</dbReference>
<dbReference type="PROSITE" id="PS50172">
    <property type="entry name" value="BRCT"/>
    <property type="match status" value="1"/>
</dbReference>
<dbReference type="SUPFAM" id="SSF52113">
    <property type="entry name" value="BRCT domain"/>
    <property type="match status" value="1"/>
</dbReference>
<dbReference type="PANTHER" id="PTHR12221:SF6">
    <property type="entry name" value="PESCADILLO HOMOLOG"/>
    <property type="match status" value="1"/>
</dbReference>
<evidence type="ECO:0000259" key="6">
    <source>
        <dbReference type="PROSITE" id="PS50172"/>
    </source>
</evidence>
<sequence>MKTMRDIKIYERKHKRLISRGDKDQAEMLEARKPRMHFQHIIKERYPSFVDCLKDLDDALCLIFLYAKFPTHEFLGNERKTITACQKLAYEWMLYCSVAKMFKKSFLSIKGIYYQAEIMGANITWVIPYQFTQKMPFDIDYNVMNTFLEFYEQLLSFTLYKLYTDVGLAYPPKRMDLKSTDGSKVNLKTVKEMQAVALEKLYGKEAQDKKDISEEFMNTPEYTQMIQREEAQEKIRNLFKNNVFFLNREVPRYSLEFLIPAFGGDYGYEGEESLYTIDSKEITHHVMDRKINESKMQFDVKRDYVVPQWIYDTINNQIALPVSQYKPGAPPPAHLSPFVDNKMEGYLPKRQEEINDLKGITEEVYEPEIDDEGEGEEDKVEEDQQMNDEQGNKFDDESSEEDEDEEEAKRELEKKQRMKSKLKKSLEKERTELGKLLMTKKQRRLYRRINYSLKRKKEFVDKLKEKRRNLEQGE</sequence>
<dbReference type="Pfam" id="PF06732">
    <property type="entry name" value="Pescadillo_N"/>
    <property type="match status" value="1"/>
</dbReference>
<keyword evidence="4" id="KW-0539">Nucleus</keyword>
<dbReference type="Gene3D" id="3.40.50.10190">
    <property type="entry name" value="BRCT domain"/>
    <property type="match status" value="1"/>
</dbReference>
<keyword evidence="8" id="KW-1185">Reference proteome</keyword>
<keyword evidence="2" id="KW-0690">Ribosome biogenesis</keyword>
<evidence type="ECO:0000256" key="1">
    <source>
        <dbReference type="ARBA" id="ARBA00004123"/>
    </source>
</evidence>
<keyword evidence="3" id="KW-0698">rRNA processing</keyword>
<feature type="compositionally biased region" description="Acidic residues" evidence="5">
    <location>
        <begin position="397"/>
        <end position="406"/>
    </location>
</feature>
<feature type="compositionally biased region" description="Acidic residues" evidence="5">
    <location>
        <begin position="363"/>
        <end position="386"/>
    </location>
</feature>